<sequence>MYRVIILRSRKVNLEDFATASLVRDAEIEEIGGVKGEGRGNEGNHRSLEVRTTVGS</sequence>
<proteinExistence type="predicted"/>
<protein>
    <submittedName>
        <fullName evidence="2">Uncharacterized protein</fullName>
    </submittedName>
</protein>
<dbReference type="EMBL" id="CH476629">
    <property type="protein sequence ID" value="EDO04956.1"/>
    <property type="molecule type" value="Genomic_DNA"/>
</dbReference>
<evidence type="ECO:0000256" key="1">
    <source>
        <dbReference type="SAM" id="MobiDB-lite"/>
    </source>
</evidence>
<dbReference type="RefSeq" id="XP_001591993.1">
    <property type="nucleotide sequence ID" value="XM_001591943.1"/>
</dbReference>
<name>A7EQ40_SCLS1</name>
<feature type="region of interest" description="Disordered" evidence="1">
    <location>
        <begin position="34"/>
        <end position="56"/>
    </location>
</feature>
<reference evidence="3" key="1">
    <citation type="journal article" date="2011" name="PLoS Genet.">
        <title>Genomic analysis of the necrotrophic fungal pathogens Sclerotinia sclerotiorum and Botrytis cinerea.</title>
        <authorList>
            <person name="Amselem J."/>
            <person name="Cuomo C.A."/>
            <person name="van Kan J.A."/>
            <person name="Viaud M."/>
            <person name="Benito E.P."/>
            <person name="Couloux A."/>
            <person name="Coutinho P.M."/>
            <person name="de Vries R.P."/>
            <person name="Dyer P.S."/>
            <person name="Fillinger S."/>
            <person name="Fournier E."/>
            <person name="Gout L."/>
            <person name="Hahn M."/>
            <person name="Kohn L."/>
            <person name="Lapalu N."/>
            <person name="Plummer K.M."/>
            <person name="Pradier J.M."/>
            <person name="Quevillon E."/>
            <person name="Sharon A."/>
            <person name="Simon A."/>
            <person name="ten Have A."/>
            <person name="Tudzynski B."/>
            <person name="Tudzynski P."/>
            <person name="Wincker P."/>
            <person name="Andrew M."/>
            <person name="Anthouard V."/>
            <person name="Beever R.E."/>
            <person name="Beffa R."/>
            <person name="Benoit I."/>
            <person name="Bouzid O."/>
            <person name="Brault B."/>
            <person name="Chen Z."/>
            <person name="Choquer M."/>
            <person name="Collemare J."/>
            <person name="Cotton P."/>
            <person name="Danchin E.G."/>
            <person name="Da Silva C."/>
            <person name="Gautier A."/>
            <person name="Giraud C."/>
            <person name="Giraud T."/>
            <person name="Gonzalez C."/>
            <person name="Grossetete S."/>
            <person name="Guldener U."/>
            <person name="Henrissat B."/>
            <person name="Howlett B.J."/>
            <person name="Kodira C."/>
            <person name="Kretschmer M."/>
            <person name="Lappartient A."/>
            <person name="Leroch M."/>
            <person name="Levis C."/>
            <person name="Mauceli E."/>
            <person name="Neuveglise C."/>
            <person name="Oeser B."/>
            <person name="Pearson M."/>
            <person name="Poulain J."/>
            <person name="Poussereau N."/>
            <person name="Quesneville H."/>
            <person name="Rascle C."/>
            <person name="Schumacher J."/>
            <person name="Segurens B."/>
            <person name="Sexton A."/>
            <person name="Silva E."/>
            <person name="Sirven C."/>
            <person name="Soanes D.M."/>
            <person name="Talbot N.J."/>
            <person name="Templeton M."/>
            <person name="Yandava C."/>
            <person name="Yarden O."/>
            <person name="Zeng Q."/>
            <person name="Rollins J.A."/>
            <person name="Lebrun M.H."/>
            <person name="Dickman M."/>
        </authorList>
    </citation>
    <scope>NUCLEOTIDE SEQUENCE [LARGE SCALE GENOMIC DNA]</scope>
    <source>
        <strain evidence="3">ATCC 18683 / 1980 / Ss-1</strain>
    </source>
</reference>
<evidence type="ECO:0000313" key="3">
    <source>
        <dbReference type="Proteomes" id="UP000001312"/>
    </source>
</evidence>
<evidence type="ECO:0000313" key="2">
    <source>
        <dbReference type="EMBL" id="EDO04956.1"/>
    </source>
</evidence>
<accession>A7EQ40</accession>
<gene>
    <name evidence="2" type="ORF">SS1G_07440</name>
</gene>
<dbReference type="Proteomes" id="UP000001312">
    <property type="component" value="Unassembled WGS sequence"/>
</dbReference>
<keyword evidence="3" id="KW-1185">Reference proteome</keyword>
<dbReference type="KEGG" id="ssl:SS1G_07440"/>
<dbReference type="InParanoid" id="A7EQ40"/>
<dbReference type="HOGENOM" id="CLU_3015589_0_0_1"/>
<dbReference type="AlphaFoldDB" id="A7EQ40"/>
<organism evidence="2 3">
    <name type="scientific">Sclerotinia sclerotiorum (strain ATCC 18683 / 1980 / Ss-1)</name>
    <name type="common">White mold</name>
    <name type="synonym">Whetzelinia sclerotiorum</name>
    <dbReference type="NCBI Taxonomy" id="665079"/>
    <lineage>
        <taxon>Eukaryota</taxon>
        <taxon>Fungi</taxon>
        <taxon>Dikarya</taxon>
        <taxon>Ascomycota</taxon>
        <taxon>Pezizomycotina</taxon>
        <taxon>Leotiomycetes</taxon>
        <taxon>Helotiales</taxon>
        <taxon>Sclerotiniaceae</taxon>
        <taxon>Sclerotinia</taxon>
    </lineage>
</organism>
<feature type="compositionally biased region" description="Basic and acidic residues" evidence="1">
    <location>
        <begin position="36"/>
        <end position="49"/>
    </location>
</feature>
<dbReference type="GeneID" id="5487688"/>